<evidence type="ECO:0000259" key="7">
    <source>
        <dbReference type="Pfam" id="PF06305"/>
    </source>
</evidence>
<sequence length="119" mass="13393">MRYFRYAFLAALGLVLVTIALANRADVSVQLLPNDFAAFLGVQYAAQLPLFIVIFGGIVAGLLIGFVWEWIREFKQRAEANRTRKELNGLRAEVARLKEEKGEHKDDVLALLEDSNATR</sequence>
<keyword evidence="4 6" id="KW-0472">Membrane</keyword>
<organism evidence="8 9">
    <name type="scientific">Falsihalocynthiibacter arcticus</name>
    <dbReference type="NCBI Taxonomy" id="1579316"/>
    <lineage>
        <taxon>Bacteria</taxon>
        <taxon>Pseudomonadati</taxon>
        <taxon>Pseudomonadota</taxon>
        <taxon>Alphaproteobacteria</taxon>
        <taxon>Rhodobacterales</taxon>
        <taxon>Roseobacteraceae</taxon>
        <taxon>Falsihalocynthiibacter</taxon>
    </lineage>
</organism>
<keyword evidence="1" id="KW-1003">Cell membrane</keyword>
<feature type="domain" description="Lipopolysaccharide assembly protein A" evidence="7">
    <location>
        <begin position="23"/>
        <end position="94"/>
    </location>
</feature>
<dbReference type="Pfam" id="PF06305">
    <property type="entry name" value="LapA_dom"/>
    <property type="match status" value="1"/>
</dbReference>
<gene>
    <name evidence="8" type="ORF">RC74_02780</name>
</gene>
<evidence type="ECO:0000313" key="8">
    <source>
        <dbReference type="EMBL" id="AML50330.1"/>
    </source>
</evidence>
<evidence type="ECO:0000313" key="9">
    <source>
        <dbReference type="Proteomes" id="UP000070371"/>
    </source>
</evidence>
<accession>A0A126UWA7</accession>
<feature type="transmembrane region" description="Helical" evidence="6">
    <location>
        <begin position="48"/>
        <end position="68"/>
    </location>
</feature>
<protein>
    <submittedName>
        <fullName evidence="8">Phosphoribosylanthranilate isomerase</fullName>
    </submittedName>
</protein>
<proteinExistence type="predicted"/>
<evidence type="ECO:0000256" key="3">
    <source>
        <dbReference type="ARBA" id="ARBA00022989"/>
    </source>
</evidence>
<evidence type="ECO:0000256" key="5">
    <source>
        <dbReference type="SAM" id="Coils"/>
    </source>
</evidence>
<evidence type="ECO:0000256" key="1">
    <source>
        <dbReference type="ARBA" id="ARBA00022475"/>
    </source>
</evidence>
<dbReference type="GO" id="GO:0005886">
    <property type="term" value="C:plasma membrane"/>
    <property type="evidence" value="ECO:0007669"/>
    <property type="project" value="InterPro"/>
</dbReference>
<keyword evidence="9" id="KW-1185">Reference proteome</keyword>
<name>A0A126UWA7_9RHOB</name>
<dbReference type="EMBL" id="CP014327">
    <property type="protein sequence ID" value="AML50330.1"/>
    <property type="molecule type" value="Genomic_DNA"/>
</dbReference>
<keyword evidence="5" id="KW-0175">Coiled coil</keyword>
<feature type="coiled-coil region" evidence="5">
    <location>
        <begin position="80"/>
        <end position="114"/>
    </location>
</feature>
<evidence type="ECO:0000256" key="4">
    <source>
        <dbReference type="ARBA" id="ARBA00023136"/>
    </source>
</evidence>
<dbReference type="GO" id="GO:0016853">
    <property type="term" value="F:isomerase activity"/>
    <property type="evidence" value="ECO:0007669"/>
    <property type="project" value="UniProtKB-KW"/>
</dbReference>
<evidence type="ECO:0000256" key="6">
    <source>
        <dbReference type="SAM" id="Phobius"/>
    </source>
</evidence>
<dbReference type="OrthoDB" id="7689797at2"/>
<reference evidence="8 9" key="1">
    <citation type="submission" date="2016-02" db="EMBL/GenBank/DDBJ databases">
        <title>Complete genome sequence of Halocynthiibacter arcticus PAMC 20958t from arctic marine sediment.</title>
        <authorList>
            <person name="Lee Y.M."/>
            <person name="Baek K."/>
            <person name="Lee H.K."/>
            <person name="Shin S.C."/>
        </authorList>
    </citation>
    <scope>NUCLEOTIDE SEQUENCE [LARGE SCALE GENOMIC DNA]</scope>
    <source>
        <strain evidence="8">PAMC 20958</strain>
    </source>
</reference>
<keyword evidence="3 6" id="KW-1133">Transmembrane helix</keyword>
<dbReference type="Proteomes" id="UP000070371">
    <property type="component" value="Chromosome"/>
</dbReference>
<keyword evidence="2 6" id="KW-0812">Transmembrane</keyword>
<dbReference type="KEGG" id="hat:RC74_02780"/>
<dbReference type="AlphaFoldDB" id="A0A126UWA7"/>
<dbReference type="RefSeq" id="WP_039001523.1">
    <property type="nucleotide sequence ID" value="NZ_CP014327.1"/>
</dbReference>
<keyword evidence="8" id="KW-0413">Isomerase</keyword>
<evidence type="ECO:0000256" key="2">
    <source>
        <dbReference type="ARBA" id="ARBA00022692"/>
    </source>
</evidence>
<dbReference type="InterPro" id="IPR010445">
    <property type="entry name" value="LapA_dom"/>
</dbReference>
<dbReference type="STRING" id="1579316.RC74_02780"/>